<dbReference type="AlphaFoldDB" id="A0AA88LLB8"/>
<dbReference type="EMBL" id="JAVRJZ010000001">
    <property type="protein sequence ID" value="KAK2727796.1"/>
    <property type="molecule type" value="Genomic_DNA"/>
</dbReference>
<evidence type="ECO:0000256" key="9">
    <source>
        <dbReference type="ARBA" id="ARBA00030917"/>
    </source>
</evidence>
<dbReference type="PANTHER" id="PTHR13399:SF2">
    <property type="entry name" value="TRANSLOCON-ASSOCIATED PROTEIN SUBUNIT GAMMA"/>
    <property type="match status" value="1"/>
</dbReference>
<reference evidence="12" key="1">
    <citation type="submission" date="2023-07" db="EMBL/GenBank/DDBJ databases">
        <title>Chromosome-level genome assembly of Artemia franciscana.</title>
        <authorList>
            <person name="Jo E."/>
        </authorList>
    </citation>
    <scope>NUCLEOTIDE SEQUENCE</scope>
    <source>
        <tissue evidence="12">Whole body</tissue>
    </source>
</reference>
<evidence type="ECO:0000256" key="7">
    <source>
        <dbReference type="ARBA" id="ARBA00022989"/>
    </source>
</evidence>
<keyword evidence="8 11" id="KW-0472">Membrane</keyword>
<comment type="caution">
    <text evidence="12">The sequence shown here is derived from an EMBL/GenBank/DDBJ whole genome shotgun (WGS) entry which is preliminary data.</text>
</comment>
<evidence type="ECO:0000256" key="8">
    <source>
        <dbReference type="ARBA" id="ARBA00023136"/>
    </source>
</evidence>
<accession>A0AA88LLB8</accession>
<dbReference type="GO" id="GO:0006614">
    <property type="term" value="P:SRP-dependent cotranslational protein targeting to membrane"/>
    <property type="evidence" value="ECO:0007669"/>
    <property type="project" value="InterPro"/>
</dbReference>
<feature type="transmembrane region" description="Helical" evidence="11">
    <location>
        <begin position="58"/>
        <end position="75"/>
    </location>
</feature>
<evidence type="ECO:0000256" key="3">
    <source>
        <dbReference type="ARBA" id="ARBA00007990"/>
    </source>
</evidence>
<feature type="transmembrane region" description="Helical" evidence="11">
    <location>
        <begin position="28"/>
        <end position="46"/>
    </location>
</feature>
<evidence type="ECO:0000256" key="5">
    <source>
        <dbReference type="ARBA" id="ARBA00022692"/>
    </source>
</evidence>
<evidence type="ECO:0000256" key="2">
    <source>
        <dbReference type="ARBA" id="ARBA00004477"/>
    </source>
</evidence>
<evidence type="ECO:0000313" key="13">
    <source>
        <dbReference type="Proteomes" id="UP001187531"/>
    </source>
</evidence>
<comment type="function">
    <text evidence="1">TRAP proteins are part of a complex whose function is to bind calcium to the ER membrane and thereby regulate the retention of ER resident proteins.</text>
</comment>
<gene>
    <name evidence="12" type="ORF">QYM36_008323</name>
</gene>
<dbReference type="InterPro" id="IPR009779">
    <property type="entry name" value="SSR3"/>
</dbReference>
<evidence type="ECO:0000313" key="12">
    <source>
        <dbReference type="EMBL" id="KAK2727796.1"/>
    </source>
</evidence>
<organism evidence="12 13">
    <name type="scientific">Artemia franciscana</name>
    <name type="common">Brine shrimp</name>
    <name type="synonym">Artemia sanfranciscana</name>
    <dbReference type="NCBI Taxonomy" id="6661"/>
    <lineage>
        <taxon>Eukaryota</taxon>
        <taxon>Metazoa</taxon>
        <taxon>Ecdysozoa</taxon>
        <taxon>Arthropoda</taxon>
        <taxon>Crustacea</taxon>
        <taxon>Branchiopoda</taxon>
        <taxon>Anostraca</taxon>
        <taxon>Artemiidae</taxon>
        <taxon>Artemia</taxon>
    </lineage>
</organism>
<evidence type="ECO:0000256" key="1">
    <source>
        <dbReference type="ARBA" id="ARBA00002838"/>
    </source>
</evidence>
<sequence>MSAKKGLTKEEEILLRDFSRNVSTKSAVLFYANAFIVSALPIWLFWRIHLMDPLYSSLYFVTMTVVSTYLISFANQNTQYILKDKIAVQREEAVTKEMNRKLSDDKKMSKKEKEERYNINI</sequence>
<comment type="similarity">
    <text evidence="3">Belongs to the TRAP-gamma family.</text>
</comment>
<keyword evidence="13" id="KW-1185">Reference proteome</keyword>
<feature type="region of interest" description="Disordered" evidence="10">
    <location>
        <begin position="99"/>
        <end position="121"/>
    </location>
</feature>
<keyword evidence="6" id="KW-0256">Endoplasmic reticulum</keyword>
<dbReference type="Pfam" id="PF07074">
    <property type="entry name" value="TRAP-gamma"/>
    <property type="match status" value="1"/>
</dbReference>
<comment type="subcellular location">
    <subcellularLocation>
        <location evidence="2">Endoplasmic reticulum membrane</location>
        <topology evidence="2">Multi-pass membrane protein</topology>
    </subcellularLocation>
</comment>
<evidence type="ECO:0000256" key="10">
    <source>
        <dbReference type="SAM" id="MobiDB-lite"/>
    </source>
</evidence>
<dbReference type="GO" id="GO:0005789">
    <property type="term" value="C:endoplasmic reticulum membrane"/>
    <property type="evidence" value="ECO:0007669"/>
    <property type="project" value="UniProtKB-SubCell"/>
</dbReference>
<evidence type="ECO:0000256" key="6">
    <source>
        <dbReference type="ARBA" id="ARBA00022824"/>
    </source>
</evidence>
<evidence type="ECO:0000256" key="11">
    <source>
        <dbReference type="SAM" id="Phobius"/>
    </source>
</evidence>
<keyword evidence="7 11" id="KW-1133">Transmembrane helix</keyword>
<keyword evidence="5 11" id="KW-0812">Transmembrane</keyword>
<dbReference type="Proteomes" id="UP001187531">
    <property type="component" value="Unassembled WGS sequence"/>
</dbReference>
<protein>
    <recommendedName>
        <fullName evidence="4">Translocon-associated protein subunit gamma</fullName>
    </recommendedName>
    <alternativeName>
        <fullName evidence="9">Signal sequence receptor subunit gamma</fullName>
    </alternativeName>
</protein>
<proteinExistence type="inferred from homology"/>
<name>A0AA88LLB8_ARTSF</name>
<dbReference type="PANTHER" id="PTHR13399">
    <property type="entry name" value="TRANSLOCON-ASSOCIATED PROTEIN TRAP , GAMMA SUBUNIT"/>
    <property type="match status" value="1"/>
</dbReference>
<evidence type="ECO:0000256" key="4">
    <source>
        <dbReference type="ARBA" id="ARBA00022231"/>
    </source>
</evidence>